<protein>
    <submittedName>
        <fullName evidence="1">Uncharacterized protein</fullName>
    </submittedName>
</protein>
<dbReference type="Proteomes" id="UP000502509">
    <property type="component" value="Segment"/>
</dbReference>
<gene>
    <name evidence="1" type="ORF">SSBP1_gp32</name>
</gene>
<organism evidence="1 2">
    <name type="scientific">Synechococcus phage S-SBP1</name>
    <dbReference type="NCBI Taxonomy" id="2735125"/>
    <lineage>
        <taxon>Viruses</taxon>
        <taxon>Duplodnaviria</taxon>
        <taxon>Heunggongvirae</taxon>
        <taxon>Uroviricota</taxon>
        <taxon>Caudoviricetes</taxon>
        <taxon>Autographivirales</taxon>
        <taxon>Sechaudvirinae</taxon>
        <taxon>Spiovirus</taxon>
        <taxon>Spiovirus sbp1</taxon>
    </lineage>
</organism>
<evidence type="ECO:0000313" key="2">
    <source>
        <dbReference type="Proteomes" id="UP000502509"/>
    </source>
</evidence>
<dbReference type="EMBL" id="MT424636">
    <property type="protein sequence ID" value="QJQ82598.1"/>
    <property type="molecule type" value="Genomic_DNA"/>
</dbReference>
<reference evidence="1 2" key="1">
    <citation type="submission" date="2020-05" db="EMBL/GenBank/DDBJ databases">
        <title>Programmed transcriptomes of a marine cyanopodovirus and its Synechococcus host during infection.</title>
        <authorList>
            <person name="Huang S."/>
        </authorList>
    </citation>
    <scope>NUCLEOTIDE SEQUENCE [LARGE SCALE GENOMIC DNA]</scope>
</reference>
<keyword evidence="2" id="KW-1185">Reference proteome</keyword>
<evidence type="ECO:0000313" key="1">
    <source>
        <dbReference type="EMBL" id="QJQ82598.1"/>
    </source>
</evidence>
<name>A0A6M4ELM3_9CAUD</name>
<accession>A0A6M4ELM3</accession>
<sequence length="54" mass="6327">MFDIQVCDSGARIIRDALRLYKERWPGGHPQEQQDIEFLETQFTKMVLESTIDA</sequence>
<proteinExistence type="predicted"/>